<evidence type="ECO:0000256" key="1">
    <source>
        <dbReference type="SAM" id="MobiDB-lite"/>
    </source>
</evidence>
<feature type="non-terminal residue" evidence="2">
    <location>
        <position position="1"/>
    </location>
</feature>
<evidence type="ECO:0000313" key="3">
    <source>
        <dbReference type="Proteomes" id="UP000727407"/>
    </source>
</evidence>
<protein>
    <submittedName>
        <fullName evidence="2">Semaphorin-6D isoform X1</fullName>
    </submittedName>
</protein>
<organism evidence="2 3">
    <name type="scientific">Clarias magur</name>
    <name type="common">Asian catfish</name>
    <name type="synonym">Macropteronotus magur</name>
    <dbReference type="NCBI Taxonomy" id="1594786"/>
    <lineage>
        <taxon>Eukaryota</taxon>
        <taxon>Metazoa</taxon>
        <taxon>Chordata</taxon>
        <taxon>Craniata</taxon>
        <taxon>Vertebrata</taxon>
        <taxon>Euteleostomi</taxon>
        <taxon>Actinopterygii</taxon>
        <taxon>Neopterygii</taxon>
        <taxon>Teleostei</taxon>
        <taxon>Ostariophysi</taxon>
        <taxon>Siluriformes</taxon>
        <taxon>Clariidae</taxon>
        <taxon>Clarias</taxon>
    </lineage>
</organism>
<evidence type="ECO:0000313" key="2">
    <source>
        <dbReference type="EMBL" id="KAF5880040.1"/>
    </source>
</evidence>
<feature type="compositionally biased region" description="Pro residues" evidence="1">
    <location>
        <begin position="18"/>
        <end position="30"/>
    </location>
</feature>
<feature type="non-terminal residue" evidence="2">
    <location>
        <position position="55"/>
    </location>
</feature>
<dbReference type="Proteomes" id="UP000727407">
    <property type="component" value="Unassembled WGS sequence"/>
</dbReference>
<accession>A0A8J4X731</accession>
<keyword evidence="3" id="KW-1185">Reference proteome</keyword>
<feature type="compositionally biased region" description="Basic and acidic residues" evidence="1">
    <location>
        <begin position="31"/>
        <end position="55"/>
    </location>
</feature>
<reference evidence="2" key="1">
    <citation type="submission" date="2020-07" db="EMBL/GenBank/DDBJ databases">
        <title>Clarias magur genome sequencing, assembly and annotation.</title>
        <authorList>
            <person name="Kushwaha B."/>
            <person name="Kumar R."/>
            <person name="Das P."/>
            <person name="Joshi C.G."/>
            <person name="Kumar D."/>
            <person name="Nagpure N.S."/>
            <person name="Pandey M."/>
            <person name="Agarwal S."/>
            <person name="Srivastava S."/>
            <person name="Singh M."/>
            <person name="Sahoo L."/>
            <person name="Jayasankar P."/>
            <person name="Meher P.K."/>
            <person name="Koringa P.G."/>
            <person name="Iquebal M.A."/>
            <person name="Das S.P."/>
            <person name="Bit A."/>
            <person name="Patnaik S."/>
            <person name="Patel N."/>
            <person name="Shah T.M."/>
            <person name="Hinsu A."/>
            <person name="Jena J.K."/>
        </authorList>
    </citation>
    <scope>NUCLEOTIDE SEQUENCE</scope>
    <source>
        <strain evidence="2">CIFAMagur01</strain>
        <tissue evidence="2">Testis</tissue>
    </source>
</reference>
<dbReference type="AlphaFoldDB" id="A0A8J4X731"/>
<gene>
    <name evidence="2" type="ORF">DAT39_023458</name>
</gene>
<comment type="caution">
    <text evidence="2">The sequence shown here is derived from an EMBL/GenBank/DDBJ whole genome shotgun (WGS) entry which is preliminary data.</text>
</comment>
<dbReference type="EMBL" id="QNUK01001786">
    <property type="protein sequence ID" value="KAF5880040.1"/>
    <property type="molecule type" value="Genomic_DNA"/>
</dbReference>
<proteinExistence type="predicted"/>
<feature type="region of interest" description="Disordered" evidence="1">
    <location>
        <begin position="1"/>
        <end position="55"/>
    </location>
</feature>
<sequence>EQESPVLRVTPSSASEPKPSPHTPPSPPPPRLHDTRRSVLRDDSETSRSHETVME</sequence>
<name>A0A8J4X731_CLAMG</name>